<accession>A0AAW2XZE6</accession>
<comment type="caution">
    <text evidence="1">The sequence shown here is derived from an EMBL/GenBank/DDBJ whole genome shotgun (WGS) entry which is preliminary data.</text>
</comment>
<evidence type="ECO:0000313" key="1">
    <source>
        <dbReference type="EMBL" id="KAL0458176.1"/>
    </source>
</evidence>
<name>A0AAW2XZE6_9LAMI</name>
<dbReference type="EMBL" id="JACGWN010000002">
    <property type="protein sequence ID" value="KAL0458176.1"/>
    <property type="molecule type" value="Genomic_DNA"/>
</dbReference>
<sequence length="95" mass="10893">MLHLESENVRLSSELSVASANARNSKARLEDEKQKAYAAGKEDFLQSTKYAELIRRTRLDGARNFMKSPAFKYGILRQATEDGFINFYKCLDQLK</sequence>
<protein>
    <submittedName>
        <fullName evidence="1">Uncharacterized protein</fullName>
    </submittedName>
</protein>
<proteinExistence type="predicted"/>
<reference evidence="1" key="2">
    <citation type="journal article" date="2024" name="Plant">
        <title>Genomic evolution and insights into agronomic trait innovations of Sesamum species.</title>
        <authorList>
            <person name="Miao H."/>
            <person name="Wang L."/>
            <person name="Qu L."/>
            <person name="Liu H."/>
            <person name="Sun Y."/>
            <person name="Le M."/>
            <person name="Wang Q."/>
            <person name="Wei S."/>
            <person name="Zheng Y."/>
            <person name="Lin W."/>
            <person name="Duan Y."/>
            <person name="Cao H."/>
            <person name="Xiong S."/>
            <person name="Wang X."/>
            <person name="Wei L."/>
            <person name="Li C."/>
            <person name="Ma Q."/>
            <person name="Ju M."/>
            <person name="Zhao R."/>
            <person name="Li G."/>
            <person name="Mu C."/>
            <person name="Tian Q."/>
            <person name="Mei H."/>
            <person name="Zhang T."/>
            <person name="Gao T."/>
            <person name="Zhang H."/>
        </authorList>
    </citation>
    <scope>NUCLEOTIDE SEQUENCE</scope>
    <source>
        <strain evidence="1">KEN1</strain>
    </source>
</reference>
<gene>
    <name evidence="1" type="ORF">Slati_0444800</name>
</gene>
<reference evidence="1" key="1">
    <citation type="submission" date="2020-06" db="EMBL/GenBank/DDBJ databases">
        <authorList>
            <person name="Li T."/>
            <person name="Hu X."/>
            <person name="Zhang T."/>
            <person name="Song X."/>
            <person name="Zhang H."/>
            <person name="Dai N."/>
            <person name="Sheng W."/>
            <person name="Hou X."/>
            <person name="Wei L."/>
        </authorList>
    </citation>
    <scope>NUCLEOTIDE SEQUENCE</scope>
    <source>
        <strain evidence="1">KEN1</strain>
        <tissue evidence="1">Leaf</tissue>
    </source>
</reference>
<organism evidence="1">
    <name type="scientific">Sesamum latifolium</name>
    <dbReference type="NCBI Taxonomy" id="2727402"/>
    <lineage>
        <taxon>Eukaryota</taxon>
        <taxon>Viridiplantae</taxon>
        <taxon>Streptophyta</taxon>
        <taxon>Embryophyta</taxon>
        <taxon>Tracheophyta</taxon>
        <taxon>Spermatophyta</taxon>
        <taxon>Magnoliopsida</taxon>
        <taxon>eudicotyledons</taxon>
        <taxon>Gunneridae</taxon>
        <taxon>Pentapetalae</taxon>
        <taxon>asterids</taxon>
        <taxon>lamiids</taxon>
        <taxon>Lamiales</taxon>
        <taxon>Pedaliaceae</taxon>
        <taxon>Sesamum</taxon>
    </lineage>
</organism>
<dbReference type="AlphaFoldDB" id="A0AAW2XZE6"/>